<dbReference type="RefSeq" id="WP_194019446.1">
    <property type="nucleotide sequence ID" value="NZ_JADEVV010000016.1"/>
</dbReference>
<dbReference type="CDD" id="cd00683">
    <property type="entry name" value="Trans_IPPS_HH"/>
    <property type="match status" value="1"/>
</dbReference>
<dbReference type="EMBL" id="JADEVV010000016">
    <property type="protein sequence ID" value="MBE9253671.1"/>
    <property type="molecule type" value="Genomic_DNA"/>
</dbReference>
<reference evidence="3 4" key="1">
    <citation type="submission" date="2020-10" db="EMBL/GenBank/DDBJ databases">
        <authorList>
            <person name="Castelo-Branco R."/>
            <person name="Eusebio N."/>
            <person name="Adriana R."/>
            <person name="Vieira A."/>
            <person name="Brugerolle De Fraissinette N."/>
            <person name="Rezende De Castro R."/>
            <person name="Schneider M.P."/>
            <person name="Vasconcelos V."/>
            <person name="Leao P.N."/>
        </authorList>
    </citation>
    <scope>NUCLEOTIDE SEQUENCE [LARGE SCALE GENOMIC DNA]</scope>
    <source>
        <strain evidence="3 4">LEGE 00031</strain>
    </source>
</reference>
<evidence type="ECO:0000256" key="1">
    <source>
        <dbReference type="ARBA" id="ARBA00004829"/>
    </source>
</evidence>
<keyword evidence="2" id="KW-0808">Transferase</keyword>
<comment type="caution">
    <text evidence="3">The sequence shown here is derived from an EMBL/GenBank/DDBJ whole genome shotgun (WGS) entry which is preliminary data.</text>
</comment>
<dbReference type="PROSITE" id="PS01044">
    <property type="entry name" value="SQUALEN_PHYTOEN_SYN_1"/>
    <property type="match status" value="1"/>
</dbReference>
<evidence type="ECO:0000256" key="2">
    <source>
        <dbReference type="ARBA" id="ARBA00022679"/>
    </source>
</evidence>
<dbReference type="Pfam" id="PF00494">
    <property type="entry name" value="SQS_PSY"/>
    <property type="match status" value="1"/>
</dbReference>
<dbReference type="SUPFAM" id="SSF48576">
    <property type="entry name" value="Terpenoid synthases"/>
    <property type="match status" value="1"/>
</dbReference>
<gene>
    <name evidence="3" type="ORF">IQ217_07355</name>
</gene>
<dbReference type="InterPro" id="IPR008949">
    <property type="entry name" value="Isoprenoid_synthase_dom_sf"/>
</dbReference>
<dbReference type="InterPro" id="IPR002060">
    <property type="entry name" value="Squ/phyt_synthse"/>
</dbReference>
<dbReference type="Gene3D" id="1.10.600.10">
    <property type="entry name" value="Farnesyl Diphosphate Synthase"/>
    <property type="match status" value="1"/>
</dbReference>
<evidence type="ECO:0000313" key="4">
    <source>
        <dbReference type="Proteomes" id="UP000658720"/>
    </source>
</evidence>
<dbReference type="InterPro" id="IPR019845">
    <property type="entry name" value="Squalene/phytoene_synthase_CS"/>
</dbReference>
<dbReference type="PROSITE" id="PS01045">
    <property type="entry name" value="SQUALEN_PHYTOEN_SYN_2"/>
    <property type="match status" value="1"/>
</dbReference>
<evidence type="ECO:0000313" key="3">
    <source>
        <dbReference type="EMBL" id="MBE9253671.1"/>
    </source>
</evidence>
<proteinExistence type="predicted"/>
<dbReference type="NCBIfam" id="NF045686">
    <property type="entry name" value="PhytoSynCyanob"/>
    <property type="match status" value="1"/>
</dbReference>
<dbReference type="InterPro" id="IPR033904">
    <property type="entry name" value="Trans_IPPS_HH"/>
</dbReference>
<dbReference type="InterPro" id="IPR054866">
    <property type="entry name" value="PhytoSynCyanob"/>
</dbReference>
<dbReference type="Proteomes" id="UP000658720">
    <property type="component" value="Unassembled WGS sequence"/>
</dbReference>
<comment type="pathway">
    <text evidence="1">Carotenoid biosynthesis.</text>
</comment>
<dbReference type="PANTHER" id="PTHR31480">
    <property type="entry name" value="BIFUNCTIONAL LYCOPENE CYCLASE/PHYTOENE SYNTHASE"/>
    <property type="match status" value="1"/>
</dbReference>
<dbReference type="InterPro" id="IPR044843">
    <property type="entry name" value="Trans_IPPS_bact-type"/>
</dbReference>
<protein>
    <submittedName>
        <fullName evidence="3">Phytoene synthase</fullName>
    </submittedName>
</protein>
<sequence>MANGQISPQRAVTKPQSWWLTSEPRPSLMLQLPKPSPSAKPCASVEEAYEICRQVTAQYAKTFYLGTLLMPPAKRRAIWAIYLWCRRTDELVDGPQAATTTPETLDHWERRLEAIFAGHPQDDADVALVDTLETFPLDIQPFRDMIAGQRMDLYRSRYQTFEELDLYCYRVAGTVGLMSSAVLGVDTGNGQAPWQPDAVYIPQEEAIALGVANQLTNILRDVGEDVERGRIYLPLEDLERFDYGEQDLLNGVNDDRWRRLMKFEIERARAYFEDAERGIRALNRDARWPVWTALMLYKGILNVIEANNYNVFDRRAYVPTPKKLLYLPVAWLRAQVL</sequence>
<dbReference type="SFLD" id="SFLDG01212">
    <property type="entry name" value="Phytoene_synthase_like"/>
    <property type="match status" value="1"/>
</dbReference>
<keyword evidence="4" id="KW-1185">Reference proteome</keyword>
<accession>A0ABR9VTW3</accession>
<dbReference type="SFLD" id="SFLDG01018">
    <property type="entry name" value="Squalene/Phytoene_Synthase_Lik"/>
    <property type="match status" value="1"/>
</dbReference>
<name>A0ABR9VTW3_9SYNC</name>
<organism evidence="3 4">
    <name type="scientific">Synechocystis salina LEGE 00031</name>
    <dbReference type="NCBI Taxonomy" id="1828736"/>
    <lineage>
        <taxon>Bacteria</taxon>
        <taxon>Bacillati</taxon>
        <taxon>Cyanobacteriota</taxon>
        <taxon>Cyanophyceae</taxon>
        <taxon>Synechococcales</taxon>
        <taxon>Merismopediaceae</taxon>
        <taxon>Synechocystis</taxon>
    </lineage>
</organism>
<dbReference type="SFLD" id="SFLDS00005">
    <property type="entry name" value="Isoprenoid_Synthase_Type_I"/>
    <property type="match status" value="1"/>
</dbReference>